<name>A0A0G4J773_PLABS</name>
<sequence length="58" mass="6377">MALSPLAKKSLTLGAFTLMCYLGVVYRIEGWRAEQQAAIDERRRRADAAAKRGPGPSQ</sequence>
<protein>
    <submittedName>
        <fullName evidence="1">Uncharacterized protein</fullName>
    </submittedName>
</protein>
<gene>
    <name evidence="1" type="ORF">PBRA_003200</name>
</gene>
<organism evidence="1 2">
    <name type="scientific">Plasmodiophora brassicae</name>
    <name type="common">Clubroot disease agent</name>
    <dbReference type="NCBI Taxonomy" id="37360"/>
    <lineage>
        <taxon>Eukaryota</taxon>
        <taxon>Sar</taxon>
        <taxon>Rhizaria</taxon>
        <taxon>Endomyxa</taxon>
        <taxon>Phytomyxea</taxon>
        <taxon>Plasmodiophorida</taxon>
        <taxon>Plasmodiophoridae</taxon>
        <taxon>Plasmodiophora</taxon>
    </lineage>
</organism>
<accession>A0A0G4J773</accession>
<evidence type="ECO:0000313" key="1">
    <source>
        <dbReference type="EMBL" id="CEP03440.1"/>
    </source>
</evidence>
<dbReference type="AlphaFoldDB" id="A0A0G4J773"/>
<proteinExistence type="predicted"/>
<dbReference type="Proteomes" id="UP000039324">
    <property type="component" value="Unassembled WGS sequence"/>
</dbReference>
<dbReference type="EMBL" id="CDSF01000144">
    <property type="protein sequence ID" value="CEP03440.1"/>
    <property type="molecule type" value="Genomic_DNA"/>
</dbReference>
<reference evidence="1 2" key="1">
    <citation type="submission" date="2015-02" db="EMBL/GenBank/DDBJ databases">
        <authorList>
            <person name="Chooi Y.-H."/>
        </authorList>
    </citation>
    <scope>NUCLEOTIDE SEQUENCE [LARGE SCALE GENOMIC DNA]</scope>
    <source>
        <strain evidence="1">E3</strain>
    </source>
</reference>
<keyword evidence="2" id="KW-1185">Reference proteome</keyword>
<evidence type="ECO:0000313" key="2">
    <source>
        <dbReference type="Proteomes" id="UP000039324"/>
    </source>
</evidence>